<dbReference type="AlphaFoldDB" id="A0A6J4M3B2"/>
<dbReference type="InterPro" id="IPR052920">
    <property type="entry name" value="DNA-binding_regulatory"/>
</dbReference>
<dbReference type="SUPFAM" id="SSF53474">
    <property type="entry name" value="alpha/beta-Hydrolases"/>
    <property type="match status" value="1"/>
</dbReference>
<dbReference type="PANTHER" id="PTHR43358">
    <property type="entry name" value="ALPHA/BETA-HYDROLASE"/>
    <property type="match status" value="1"/>
</dbReference>
<dbReference type="Gene3D" id="3.40.50.1820">
    <property type="entry name" value="alpha/beta hydrolase"/>
    <property type="match status" value="1"/>
</dbReference>
<dbReference type="EMBL" id="CADCTR010002364">
    <property type="protein sequence ID" value="CAA9348812.1"/>
    <property type="molecule type" value="Genomic_DNA"/>
</dbReference>
<dbReference type="InterPro" id="IPR029058">
    <property type="entry name" value="AB_hydrolase_fold"/>
</dbReference>
<feature type="domain" description="AB hydrolase-1" evidence="1">
    <location>
        <begin position="102"/>
        <end position="187"/>
    </location>
</feature>
<organism evidence="2">
    <name type="scientific">uncultured Chloroflexia bacterium</name>
    <dbReference type="NCBI Taxonomy" id="1672391"/>
    <lineage>
        <taxon>Bacteria</taxon>
        <taxon>Bacillati</taxon>
        <taxon>Chloroflexota</taxon>
        <taxon>Chloroflexia</taxon>
        <taxon>environmental samples</taxon>
    </lineage>
</organism>
<protein>
    <recommendedName>
        <fullName evidence="1">AB hydrolase-1 domain-containing protein</fullName>
    </recommendedName>
</protein>
<sequence>MTPKPLRSRRFASRYGGALLTTAFGVAGALGIAAYTTLKLNAPSRKVNPYTFTPWELGVEHEPVVFGHDRGIVLRGWWFPNPNSRRVVIGCTGHRGAKHELLGIGSGLWRAGNNVLLFDFRGRGESDQGPFSLAFYEMADLEAAVDYVLKRIPQAHVGVIGYSMGAAVALSVAARDPRIDAVVADSSFATMRGVIEYAYTRYRMPLRPMLRLTDMVNRLRYGYTFDAVQPVNVVGAIAPRPMLLIHGAADSLIPVGHSEALYAAAAEPKESWVVPDADHCGAYFVDRSEYVGRVARFFERTLDGDGAQ</sequence>
<dbReference type="Pfam" id="PF00561">
    <property type="entry name" value="Abhydrolase_1"/>
    <property type="match status" value="1"/>
</dbReference>
<reference evidence="2" key="1">
    <citation type="submission" date="2020-02" db="EMBL/GenBank/DDBJ databases">
        <authorList>
            <person name="Meier V. D."/>
        </authorList>
    </citation>
    <scope>NUCLEOTIDE SEQUENCE</scope>
    <source>
        <strain evidence="2">AVDCRST_MAG93</strain>
    </source>
</reference>
<dbReference type="InterPro" id="IPR000073">
    <property type="entry name" value="AB_hydrolase_1"/>
</dbReference>
<evidence type="ECO:0000313" key="2">
    <source>
        <dbReference type="EMBL" id="CAA9348812.1"/>
    </source>
</evidence>
<gene>
    <name evidence="2" type="ORF">AVDCRST_MAG93-7015</name>
</gene>
<accession>A0A6J4M3B2</accession>
<proteinExistence type="predicted"/>
<evidence type="ECO:0000259" key="1">
    <source>
        <dbReference type="Pfam" id="PF00561"/>
    </source>
</evidence>
<name>A0A6J4M3B2_9CHLR</name>
<dbReference type="PANTHER" id="PTHR43358:SF4">
    <property type="entry name" value="ALPHA_BETA HYDROLASE FOLD-1 DOMAIN-CONTAINING PROTEIN"/>
    <property type="match status" value="1"/>
</dbReference>